<keyword evidence="2" id="KW-0560">Oxidoreductase</keyword>
<evidence type="ECO:0000256" key="1">
    <source>
        <dbReference type="ARBA" id="ARBA00022857"/>
    </source>
</evidence>
<dbReference type="Pfam" id="PF00107">
    <property type="entry name" value="ADH_zinc_N"/>
    <property type="match status" value="1"/>
</dbReference>
<keyword evidence="5" id="KW-1185">Reference proteome</keyword>
<feature type="domain" description="Enoyl reductase (ER)" evidence="3">
    <location>
        <begin position="10"/>
        <end position="323"/>
    </location>
</feature>
<dbReference type="InterPro" id="IPR020843">
    <property type="entry name" value="ER"/>
</dbReference>
<dbReference type="SUPFAM" id="SSF51735">
    <property type="entry name" value="NAD(P)-binding Rossmann-fold domains"/>
    <property type="match status" value="1"/>
</dbReference>
<dbReference type="Pfam" id="PF08240">
    <property type="entry name" value="ADH_N"/>
    <property type="match status" value="1"/>
</dbReference>
<reference evidence="4 5" key="1">
    <citation type="journal article" date="2016" name="Genome Announc.">
        <title>Whole-Genome Sequence of Rummeliibacillus stabekisii Strain PP9 Isolated from Antarctic Soil.</title>
        <authorList>
            <person name="da Mota F.F."/>
            <person name="Vollu R.E."/>
            <person name="Jurelevicius D."/>
            <person name="Seldin L."/>
        </authorList>
    </citation>
    <scope>NUCLEOTIDE SEQUENCE [LARGE SCALE GENOMIC DNA]</scope>
    <source>
        <strain evidence="4 5">PP9</strain>
    </source>
</reference>
<dbReference type="InterPro" id="IPR011032">
    <property type="entry name" value="GroES-like_sf"/>
</dbReference>
<protein>
    <submittedName>
        <fullName evidence="4">Zinc-binding alcohol dehydrogenase</fullName>
    </submittedName>
</protein>
<evidence type="ECO:0000313" key="4">
    <source>
        <dbReference type="EMBL" id="AMX01049.1"/>
    </source>
</evidence>
<dbReference type="InterPro" id="IPR013154">
    <property type="entry name" value="ADH-like_N"/>
</dbReference>
<evidence type="ECO:0000259" key="3">
    <source>
        <dbReference type="SMART" id="SM00829"/>
    </source>
</evidence>
<keyword evidence="1" id="KW-0521">NADP</keyword>
<name>A0A143HH37_9BACL</name>
<dbReference type="KEGG" id="rst:ATY39_08725"/>
<accession>A0A143HH37</accession>
<dbReference type="Gene3D" id="3.90.180.10">
    <property type="entry name" value="Medium-chain alcohol dehydrogenases, catalytic domain"/>
    <property type="match status" value="1"/>
</dbReference>
<dbReference type="RefSeq" id="WP_066791892.1">
    <property type="nucleotide sequence ID" value="NZ_CP014806.1"/>
</dbReference>
<reference evidence="5" key="2">
    <citation type="submission" date="2016-03" db="EMBL/GenBank/DDBJ databases">
        <authorList>
            <person name="Ploux O."/>
        </authorList>
    </citation>
    <scope>NUCLEOTIDE SEQUENCE [LARGE SCALE GENOMIC DNA]</scope>
    <source>
        <strain evidence="5">PP9</strain>
    </source>
</reference>
<organism evidence="4 5">
    <name type="scientific">Rummeliibacillus stabekisii</name>
    <dbReference type="NCBI Taxonomy" id="241244"/>
    <lineage>
        <taxon>Bacteria</taxon>
        <taxon>Bacillati</taxon>
        <taxon>Bacillota</taxon>
        <taxon>Bacilli</taxon>
        <taxon>Bacillales</taxon>
        <taxon>Caryophanaceae</taxon>
        <taxon>Rummeliibacillus</taxon>
    </lineage>
</organism>
<dbReference type="InterPro" id="IPR013149">
    <property type="entry name" value="ADH-like_C"/>
</dbReference>
<dbReference type="SUPFAM" id="SSF50129">
    <property type="entry name" value="GroES-like"/>
    <property type="match status" value="1"/>
</dbReference>
<dbReference type="PANTHER" id="PTHR48106">
    <property type="entry name" value="QUINONE OXIDOREDUCTASE PIG3-RELATED"/>
    <property type="match status" value="1"/>
</dbReference>
<dbReference type="GO" id="GO:0016651">
    <property type="term" value="F:oxidoreductase activity, acting on NAD(P)H"/>
    <property type="evidence" value="ECO:0007669"/>
    <property type="project" value="TreeGrafter"/>
</dbReference>
<dbReference type="CDD" id="cd08271">
    <property type="entry name" value="MDR5"/>
    <property type="match status" value="1"/>
</dbReference>
<dbReference type="InterPro" id="IPR036291">
    <property type="entry name" value="NAD(P)-bd_dom_sf"/>
</dbReference>
<dbReference type="Gene3D" id="3.40.50.720">
    <property type="entry name" value="NAD(P)-binding Rossmann-like Domain"/>
    <property type="match status" value="1"/>
</dbReference>
<proteinExistence type="predicted"/>
<gene>
    <name evidence="4" type="ORF">ATY39_08725</name>
</gene>
<dbReference type="OrthoDB" id="9792162at2"/>
<evidence type="ECO:0000256" key="2">
    <source>
        <dbReference type="ARBA" id="ARBA00023002"/>
    </source>
</evidence>
<dbReference type="AlphaFoldDB" id="A0A143HH37"/>
<dbReference type="STRING" id="241244.ATY39_08725"/>
<dbReference type="Proteomes" id="UP000076021">
    <property type="component" value="Chromosome"/>
</dbReference>
<dbReference type="EMBL" id="CP014806">
    <property type="protein sequence ID" value="AMX01049.1"/>
    <property type="molecule type" value="Genomic_DNA"/>
</dbReference>
<sequence>MKAWLIEHPGSIEQLVWGEIQDVHAGEGELVVKVVSTALNPVDYSLVQSGNQNWTYPHYTGVDLAGEVVEVGQNVVGFNVGDRVACHTDLNKNGAFAEYTIIDARAAAKIPEGVSFDYAAAILCAGMTAYLAIFQKMNPAQKQTILIHGGAGGVGGFAIQLAKELGLKVFTTASSTNHEWVKSLGADVAIDYQTEDVTKRILEETNKEGIDLIFNTISSAEATEDLKRLAFSGQLSYIAGRPDLSNIKPFSLSPSIHEVALGAAHTSGSIRAKENLSFMAEELMQRVKRGTLNPMINEVLPREELPSGLKKLKGRHVRGKIIVRMQPKF</sequence>
<evidence type="ECO:0000313" key="5">
    <source>
        <dbReference type="Proteomes" id="UP000076021"/>
    </source>
</evidence>
<dbReference type="GO" id="GO:0070402">
    <property type="term" value="F:NADPH binding"/>
    <property type="evidence" value="ECO:0007669"/>
    <property type="project" value="TreeGrafter"/>
</dbReference>
<dbReference type="SMART" id="SM00829">
    <property type="entry name" value="PKS_ER"/>
    <property type="match status" value="1"/>
</dbReference>